<proteinExistence type="predicted"/>
<dbReference type="OrthoDB" id="3761120at2759"/>
<accession>A0A6G1JGG9</accession>
<dbReference type="AlphaFoldDB" id="A0A6G1JGG9"/>
<dbReference type="Proteomes" id="UP000799291">
    <property type="component" value="Unassembled WGS sequence"/>
</dbReference>
<organism evidence="2 3">
    <name type="scientific">Lentithecium fluviatile CBS 122367</name>
    <dbReference type="NCBI Taxonomy" id="1168545"/>
    <lineage>
        <taxon>Eukaryota</taxon>
        <taxon>Fungi</taxon>
        <taxon>Dikarya</taxon>
        <taxon>Ascomycota</taxon>
        <taxon>Pezizomycotina</taxon>
        <taxon>Dothideomycetes</taxon>
        <taxon>Pleosporomycetidae</taxon>
        <taxon>Pleosporales</taxon>
        <taxon>Massarineae</taxon>
        <taxon>Lentitheciaceae</taxon>
        <taxon>Lentithecium</taxon>
    </lineage>
</organism>
<keyword evidence="1" id="KW-0812">Transmembrane</keyword>
<evidence type="ECO:0000256" key="1">
    <source>
        <dbReference type="SAM" id="Phobius"/>
    </source>
</evidence>
<keyword evidence="1" id="KW-1133">Transmembrane helix</keyword>
<feature type="transmembrane region" description="Helical" evidence="1">
    <location>
        <begin position="37"/>
        <end position="62"/>
    </location>
</feature>
<keyword evidence="3" id="KW-1185">Reference proteome</keyword>
<name>A0A6G1JGG9_9PLEO</name>
<feature type="transmembrane region" description="Helical" evidence="1">
    <location>
        <begin position="74"/>
        <end position="94"/>
    </location>
</feature>
<keyword evidence="1" id="KW-0472">Membrane</keyword>
<gene>
    <name evidence="2" type="ORF">K458DRAFT_384200</name>
</gene>
<evidence type="ECO:0000313" key="3">
    <source>
        <dbReference type="Proteomes" id="UP000799291"/>
    </source>
</evidence>
<dbReference type="EMBL" id="MU005572">
    <property type="protein sequence ID" value="KAF2689566.1"/>
    <property type="molecule type" value="Genomic_DNA"/>
</dbReference>
<reference evidence="2" key="1">
    <citation type="journal article" date="2020" name="Stud. Mycol.">
        <title>101 Dothideomycetes genomes: a test case for predicting lifestyles and emergence of pathogens.</title>
        <authorList>
            <person name="Haridas S."/>
            <person name="Albert R."/>
            <person name="Binder M."/>
            <person name="Bloem J."/>
            <person name="Labutti K."/>
            <person name="Salamov A."/>
            <person name="Andreopoulos B."/>
            <person name="Baker S."/>
            <person name="Barry K."/>
            <person name="Bills G."/>
            <person name="Bluhm B."/>
            <person name="Cannon C."/>
            <person name="Castanera R."/>
            <person name="Culley D."/>
            <person name="Daum C."/>
            <person name="Ezra D."/>
            <person name="Gonzalez J."/>
            <person name="Henrissat B."/>
            <person name="Kuo A."/>
            <person name="Liang C."/>
            <person name="Lipzen A."/>
            <person name="Lutzoni F."/>
            <person name="Magnuson J."/>
            <person name="Mondo S."/>
            <person name="Nolan M."/>
            <person name="Ohm R."/>
            <person name="Pangilinan J."/>
            <person name="Park H.-J."/>
            <person name="Ramirez L."/>
            <person name="Alfaro M."/>
            <person name="Sun H."/>
            <person name="Tritt A."/>
            <person name="Yoshinaga Y."/>
            <person name="Zwiers L.-H."/>
            <person name="Turgeon B."/>
            <person name="Goodwin S."/>
            <person name="Spatafora J."/>
            <person name="Crous P."/>
            <person name="Grigoriev I."/>
        </authorList>
    </citation>
    <scope>NUCLEOTIDE SEQUENCE</scope>
    <source>
        <strain evidence="2">CBS 122367</strain>
    </source>
</reference>
<sequence length="114" mass="12964">MVNSRQCHPHYCLAFHKHNNPHDLSSLHQKNPAISQLLHPLTLLLVLLGYIAALMQACSIVVDPKKHPPTAQVSAIHFALSFTLLSEGALYRIYADRYDVSFLRAFHFVNIYNE</sequence>
<protein>
    <submittedName>
        <fullName evidence="2">Uncharacterized protein</fullName>
    </submittedName>
</protein>
<evidence type="ECO:0000313" key="2">
    <source>
        <dbReference type="EMBL" id="KAF2689566.1"/>
    </source>
</evidence>